<evidence type="ECO:0000256" key="6">
    <source>
        <dbReference type="ARBA" id="ARBA00022692"/>
    </source>
</evidence>
<keyword evidence="3" id="KW-0813">Transport</keyword>
<dbReference type="Proteomes" id="UP000229498">
    <property type="component" value="Unassembled WGS sequence"/>
</dbReference>
<dbReference type="Pfam" id="PF01545">
    <property type="entry name" value="Cation_efflux"/>
    <property type="match status" value="1"/>
</dbReference>
<dbReference type="GO" id="GO:0005886">
    <property type="term" value="C:plasma membrane"/>
    <property type="evidence" value="ECO:0007669"/>
    <property type="project" value="UniProtKB-SubCell"/>
</dbReference>
<feature type="region of interest" description="Disordered" evidence="16">
    <location>
        <begin position="296"/>
        <end position="315"/>
    </location>
</feature>
<keyword evidence="7" id="KW-0406">Ion transport</keyword>
<comment type="similarity">
    <text evidence="2">Belongs to the cation diffusion facilitator (CDF) transporter (TC 2.A.4) family. FieF subfamily.</text>
</comment>
<keyword evidence="7" id="KW-0864">Zinc transport</keyword>
<dbReference type="FunFam" id="1.20.1510.10:FF:000001">
    <property type="entry name" value="Ferrous-iron efflux pump FieF"/>
    <property type="match status" value="1"/>
</dbReference>
<dbReference type="FunFam" id="3.30.70.1350:FF:000002">
    <property type="entry name" value="Ferrous-iron efflux pump FieF"/>
    <property type="match status" value="1"/>
</dbReference>
<keyword evidence="7" id="KW-0862">Zinc</keyword>
<evidence type="ECO:0000256" key="8">
    <source>
        <dbReference type="ARBA" id="ARBA00022989"/>
    </source>
</evidence>
<keyword evidence="21" id="KW-1185">Reference proteome</keyword>
<dbReference type="SUPFAM" id="SSF161111">
    <property type="entry name" value="Cation efflux protein transmembrane domain-like"/>
    <property type="match status" value="1"/>
</dbReference>
<keyword evidence="4" id="KW-1003">Cell membrane</keyword>
<feature type="transmembrane region" description="Helical" evidence="17">
    <location>
        <begin position="111"/>
        <end position="131"/>
    </location>
</feature>
<dbReference type="NCBIfam" id="TIGR01297">
    <property type="entry name" value="CDF"/>
    <property type="match status" value="1"/>
</dbReference>
<keyword evidence="8 17" id="KW-1133">Transmembrane helix</keyword>
<dbReference type="InterPro" id="IPR027469">
    <property type="entry name" value="Cation_efflux_TMD_sf"/>
</dbReference>
<dbReference type="EMBL" id="PHIG01000007">
    <property type="protein sequence ID" value="PJK31270.1"/>
    <property type="molecule type" value="Genomic_DNA"/>
</dbReference>
<evidence type="ECO:0000256" key="1">
    <source>
        <dbReference type="ARBA" id="ARBA00004651"/>
    </source>
</evidence>
<evidence type="ECO:0000256" key="3">
    <source>
        <dbReference type="ARBA" id="ARBA00022448"/>
    </source>
</evidence>
<dbReference type="InterPro" id="IPR002524">
    <property type="entry name" value="Cation_efflux"/>
</dbReference>
<dbReference type="RefSeq" id="WP_109796285.1">
    <property type="nucleotide sequence ID" value="NZ_PHIG01000007.1"/>
</dbReference>
<sequence>MRLATLASVLTAFVLMVIKTVALVMTGSTAMLGSLLDSALDLTASLTNLFAVRYSLTEADDEHRFGHGKAESLGALAQAALISGSAVFLAWESAANLLDPDPVRASTLGIIVMVVSIAMTLVLVAFQRFVVRRSGSVAISADLLHYSGDLLMNAGVIVALVLSGMMGVHVADPIIGVLIALWLLRGSWQISRNAFDQLMDRELPEDERARILTAALAVPDVSAVHDLRTRQSGLAAFVQVHVELDGGMSLYRAHVIADMVEAEIERIHPGAEVIVHLDPAGAEDLADQYDRVTAAEWDGGAGETSEEDNSQGERA</sequence>
<dbReference type="InterPro" id="IPR050291">
    <property type="entry name" value="CDF_Transporter"/>
</dbReference>
<protein>
    <recommendedName>
        <fullName evidence="15">Cation-efflux pump FieF</fullName>
    </recommendedName>
    <alternativeName>
        <fullName evidence="14">Protein p34</fullName>
    </alternativeName>
</protein>
<feature type="transmembrane region" description="Helical" evidence="17">
    <location>
        <begin position="73"/>
        <end position="91"/>
    </location>
</feature>
<proteinExistence type="inferred from homology"/>
<dbReference type="GO" id="GO:0015093">
    <property type="term" value="F:ferrous iron transmembrane transporter activity"/>
    <property type="evidence" value="ECO:0007669"/>
    <property type="project" value="TreeGrafter"/>
</dbReference>
<evidence type="ECO:0000256" key="11">
    <source>
        <dbReference type="ARBA" id="ARBA00047695"/>
    </source>
</evidence>
<feature type="domain" description="Cation efflux protein cytoplasmic" evidence="19">
    <location>
        <begin position="203"/>
        <end position="279"/>
    </location>
</feature>
<feature type="compositionally biased region" description="Acidic residues" evidence="16">
    <location>
        <begin position="304"/>
        <end position="315"/>
    </location>
</feature>
<dbReference type="Pfam" id="PF16916">
    <property type="entry name" value="ZT_dimer"/>
    <property type="match status" value="1"/>
</dbReference>
<evidence type="ECO:0000256" key="16">
    <source>
        <dbReference type="SAM" id="MobiDB-lite"/>
    </source>
</evidence>
<evidence type="ECO:0000256" key="2">
    <source>
        <dbReference type="ARBA" id="ARBA00010212"/>
    </source>
</evidence>
<comment type="catalytic activity">
    <reaction evidence="11">
        <text>Zn(2+)(in) + H(+)(out) = Zn(2+)(out) + H(+)(in)</text>
        <dbReference type="Rhea" id="RHEA:28839"/>
        <dbReference type="ChEBI" id="CHEBI:15378"/>
        <dbReference type="ChEBI" id="CHEBI:29105"/>
    </reaction>
</comment>
<dbReference type="PANTHER" id="PTHR43840:SF41">
    <property type="entry name" value="CATION-EFFLUX PUMP FIEF"/>
    <property type="match status" value="1"/>
</dbReference>
<keyword evidence="6 17" id="KW-0812">Transmembrane</keyword>
<evidence type="ECO:0000256" key="5">
    <source>
        <dbReference type="ARBA" id="ARBA00022496"/>
    </source>
</evidence>
<evidence type="ECO:0000313" key="21">
    <source>
        <dbReference type="Proteomes" id="UP000229498"/>
    </source>
</evidence>
<keyword evidence="9 17" id="KW-0472">Membrane</keyword>
<comment type="caution">
    <text evidence="20">The sequence shown here is derived from an EMBL/GenBank/DDBJ whole genome shotgun (WGS) entry which is preliminary data.</text>
</comment>
<comment type="subcellular location">
    <subcellularLocation>
        <location evidence="1">Cell membrane</location>
        <topology evidence="1">Multi-pass membrane protein</topology>
    </subcellularLocation>
</comment>
<dbReference type="InterPro" id="IPR036837">
    <property type="entry name" value="Cation_efflux_CTD_sf"/>
</dbReference>
<dbReference type="GO" id="GO:0015341">
    <property type="term" value="F:zinc efflux antiporter activity"/>
    <property type="evidence" value="ECO:0007669"/>
    <property type="project" value="TreeGrafter"/>
</dbReference>
<feature type="domain" description="Cation efflux protein transmembrane" evidence="18">
    <location>
        <begin position="6"/>
        <end position="199"/>
    </location>
</feature>
<dbReference type="AlphaFoldDB" id="A0A2M9G6D6"/>
<dbReference type="InterPro" id="IPR058533">
    <property type="entry name" value="Cation_efflux_TM"/>
</dbReference>
<dbReference type="Gene3D" id="3.30.70.1350">
    <property type="entry name" value="Cation efflux protein, cytoplasmic domain"/>
    <property type="match status" value="1"/>
</dbReference>
<dbReference type="GO" id="GO:0015086">
    <property type="term" value="F:cadmium ion transmembrane transporter activity"/>
    <property type="evidence" value="ECO:0007669"/>
    <property type="project" value="TreeGrafter"/>
</dbReference>
<evidence type="ECO:0000256" key="14">
    <source>
        <dbReference type="ARBA" id="ARBA00068882"/>
    </source>
</evidence>
<keyword evidence="5" id="KW-0410">Iron transport</keyword>
<dbReference type="PANTHER" id="PTHR43840">
    <property type="entry name" value="MITOCHONDRIAL METAL TRANSPORTER 1-RELATED"/>
    <property type="match status" value="1"/>
</dbReference>
<comment type="catalytic activity">
    <reaction evidence="12">
        <text>Cd(2+)(in) + H(+)(out) = Cd(2+)(out) + H(+)(in)</text>
        <dbReference type="Rhea" id="RHEA:28739"/>
        <dbReference type="ChEBI" id="CHEBI:15378"/>
        <dbReference type="ChEBI" id="CHEBI:48775"/>
    </reaction>
</comment>
<name>A0A2M9G6D6_9PROT</name>
<gene>
    <name evidence="20" type="primary">fieF</name>
    <name evidence="20" type="synonym">yiiP</name>
    <name evidence="20" type="ORF">CVT23_02750</name>
</gene>
<dbReference type="SUPFAM" id="SSF160240">
    <property type="entry name" value="Cation efflux protein cytoplasmic domain-like"/>
    <property type="match status" value="1"/>
</dbReference>
<evidence type="ECO:0000259" key="19">
    <source>
        <dbReference type="Pfam" id="PF16916"/>
    </source>
</evidence>
<evidence type="ECO:0000256" key="10">
    <source>
        <dbReference type="ARBA" id="ARBA00035584"/>
    </source>
</evidence>
<keyword evidence="5" id="KW-0408">Iron</keyword>
<reference evidence="20 21" key="1">
    <citation type="submission" date="2017-11" db="EMBL/GenBank/DDBJ databases">
        <title>Draft genome sequence of Rhizobiales bacterium SY3-13.</title>
        <authorList>
            <person name="Sun C."/>
        </authorList>
    </citation>
    <scope>NUCLEOTIDE SEQUENCE [LARGE SCALE GENOMIC DNA]</scope>
    <source>
        <strain evidence="20 21">SY3-13</strain>
    </source>
</reference>
<feature type="transmembrane region" description="Helical" evidence="17">
    <location>
        <begin position="143"/>
        <end position="162"/>
    </location>
</feature>
<evidence type="ECO:0000256" key="9">
    <source>
        <dbReference type="ARBA" id="ARBA00023136"/>
    </source>
</evidence>
<evidence type="ECO:0000256" key="12">
    <source>
        <dbReference type="ARBA" id="ARBA00050984"/>
    </source>
</evidence>
<dbReference type="OrthoDB" id="9806522at2"/>
<organism evidence="20 21">
    <name type="scientific">Minwuia thermotolerans</name>
    <dbReference type="NCBI Taxonomy" id="2056226"/>
    <lineage>
        <taxon>Bacteria</taxon>
        <taxon>Pseudomonadati</taxon>
        <taxon>Pseudomonadota</taxon>
        <taxon>Alphaproteobacteria</taxon>
        <taxon>Minwuiales</taxon>
        <taxon>Minwuiaceae</taxon>
        <taxon>Minwuia</taxon>
    </lineage>
</organism>
<evidence type="ECO:0000313" key="20">
    <source>
        <dbReference type="EMBL" id="PJK31270.1"/>
    </source>
</evidence>
<dbReference type="Gene3D" id="1.20.1510.10">
    <property type="entry name" value="Cation efflux protein transmembrane domain"/>
    <property type="match status" value="1"/>
</dbReference>
<dbReference type="GO" id="GO:0006882">
    <property type="term" value="P:intracellular zinc ion homeostasis"/>
    <property type="evidence" value="ECO:0007669"/>
    <property type="project" value="TreeGrafter"/>
</dbReference>
<dbReference type="InterPro" id="IPR027470">
    <property type="entry name" value="Cation_efflux_CTD"/>
</dbReference>
<evidence type="ECO:0000256" key="17">
    <source>
        <dbReference type="SAM" id="Phobius"/>
    </source>
</evidence>
<evidence type="ECO:0000256" key="7">
    <source>
        <dbReference type="ARBA" id="ARBA00022906"/>
    </source>
</evidence>
<evidence type="ECO:0000259" key="18">
    <source>
        <dbReference type="Pfam" id="PF01545"/>
    </source>
</evidence>
<comment type="subunit">
    <text evidence="13">Homodimer. The subunits are held together in a parallel orientation through zinc binding at the interface of the cytoplasmic domains.</text>
</comment>
<accession>A0A2M9G6D6</accession>
<evidence type="ECO:0000256" key="15">
    <source>
        <dbReference type="ARBA" id="ARBA00072262"/>
    </source>
</evidence>
<evidence type="ECO:0000256" key="13">
    <source>
        <dbReference type="ARBA" id="ARBA00062926"/>
    </source>
</evidence>
<evidence type="ECO:0000256" key="4">
    <source>
        <dbReference type="ARBA" id="ARBA00022475"/>
    </source>
</evidence>
<comment type="catalytic activity">
    <reaction evidence="10">
        <text>Fe(2+)(in) + H(+)(out) = Fe(2+)(out) + H(+)(in)</text>
        <dbReference type="Rhea" id="RHEA:29439"/>
        <dbReference type="ChEBI" id="CHEBI:15378"/>
        <dbReference type="ChEBI" id="CHEBI:29033"/>
    </reaction>
</comment>